<dbReference type="PRINTS" id="PR00080">
    <property type="entry name" value="SDRFAMILY"/>
</dbReference>
<evidence type="ECO:0000256" key="1">
    <source>
        <dbReference type="ARBA" id="ARBA00006484"/>
    </source>
</evidence>
<dbReference type="Gene3D" id="3.40.50.720">
    <property type="entry name" value="NAD(P)-binding Rossmann-like Domain"/>
    <property type="match status" value="1"/>
</dbReference>
<dbReference type="FunFam" id="3.40.50.720:FF:000084">
    <property type="entry name" value="Short-chain dehydrogenase reductase"/>
    <property type="match status" value="1"/>
</dbReference>
<comment type="similarity">
    <text evidence="1">Belongs to the short-chain dehydrogenases/reductases (SDR) family.</text>
</comment>
<gene>
    <name evidence="2" type="ORF">METZ01_LOCUS223709</name>
</gene>
<sequence length="271" mass="29128">MGRFDGKVAVVTGAGRMRGIGRTAALAFAREGAHVTVAGTGRDPQTFPQDEQDAGWKDVDSVAQEIKDLGVDALPLVADVTKPDHIQSMVDRTVDRFGRIDFLVNNASAPRMAAWAEFMDLTEEAWRYVMDVKVTGAFLCTQAVTKVMMRQGWGGSIVNVISVEAKISRPTDLAYATASGALYTFTTKAGRALAPHGIRVNCVSPGTTDTARNDALYGFPRSPEWAARVESIPIGRAGTPEEIGEFIAWLCSKEAEFIVGQCIEIDGGQAT</sequence>
<dbReference type="AlphaFoldDB" id="A0A382G7S8"/>
<reference evidence="2" key="1">
    <citation type="submission" date="2018-05" db="EMBL/GenBank/DDBJ databases">
        <authorList>
            <person name="Lanie J.A."/>
            <person name="Ng W.-L."/>
            <person name="Kazmierczak K.M."/>
            <person name="Andrzejewski T.M."/>
            <person name="Davidsen T.M."/>
            <person name="Wayne K.J."/>
            <person name="Tettelin H."/>
            <person name="Glass J.I."/>
            <person name="Rusch D."/>
            <person name="Podicherti R."/>
            <person name="Tsui H.-C.T."/>
            <person name="Winkler M.E."/>
        </authorList>
    </citation>
    <scope>NUCLEOTIDE SEQUENCE</scope>
</reference>
<evidence type="ECO:0000313" key="2">
    <source>
        <dbReference type="EMBL" id="SVB70855.1"/>
    </source>
</evidence>
<dbReference type="EMBL" id="UINC01053843">
    <property type="protein sequence ID" value="SVB70855.1"/>
    <property type="molecule type" value="Genomic_DNA"/>
</dbReference>
<name>A0A382G7S8_9ZZZZ</name>
<dbReference type="InterPro" id="IPR002347">
    <property type="entry name" value="SDR_fam"/>
</dbReference>
<dbReference type="SUPFAM" id="SSF51735">
    <property type="entry name" value="NAD(P)-binding Rossmann-fold domains"/>
    <property type="match status" value="1"/>
</dbReference>
<dbReference type="GO" id="GO:0016616">
    <property type="term" value="F:oxidoreductase activity, acting on the CH-OH group of donors, NAD or NADP as acceptor"/>
    <property type="evidence" value="ECO:0007669"/>
    <property type="project" value="TreeGrafter"/>
</dbReference>
<dbReference type="Pfam" id="PF13561">
    <property type="entry name" value="adh_short_C2"/>
    <property type="match status" value="1"/>
</dbReference>
<dbReference type="PANTHER" id="PTHR42760">
    <property type="entry name" value="SHORT-CHAIN DEHYDROGENASES/REDUCTASES FAMILY MEMBER"/>
    <property type="match status" value="1"/>
</dbReference>
<dbReference type="PRINTS" id="PR00081">
    <property type="entry name" value="GDHRDH"/>
</dbReference>
<accession>A0A382G7S8</accession>
<proteinExistence type="inferred from homology"/>
<organism evidence="2">
    <name type="scientific">marine metagenome</name>
    <dbReference type="NCBI Taxonomy" id="408172"/>
    <lineage>
        <taxon>unclassified sequences</taxon>
        <taxon>metagenomes</taxon>
        <taxon>ecological metagenomes</taxon>
    </lineage>
</organism>
<protein>
    <recommendedName>
        <fullName evidence="3">Short-chain dehydrogenase/reductase SDR</fullName>
    </recommendedName>
</protein>
<dbReference type="InterPro" id="IPR036291">
    <property type="entry name" value="NAD(P)-bd_dom_sf"/>
</dbReference>
<dbReference type="CDD" id="cd05233">
    <property type="entry name" value="SDR_c"/>
    <property type="match status" value="1"/>
</dbReference>
<evidence type="ECO:0008006" key="3">
    <source>
        <dbReference type="Google" id="ProtNLM"/>
    </source>
</evidence>